<evidence type="ECO:0000256" key="2">
    <source>
        <dbReference type="ARBA" id="ARBA00022801"/>
    </source>
</evidence>
<dbReference type="Pfam" id="PF01367">
    <property type="entry name" value="5_3_exonuc"/>
    <property type="match status" value="1"/>
</dbReference>
<dbReference type="GO" id="GO:0003677">
    <property type="term" value="F:DNA binding"/>
    <property type="evidence" value="ECO:0007669"/>
    <property type="project" value="UniProtKB-KW"/>
</dbReference>
<keyword evidence="1" id="KW-0540">Nuclease</keyword>
<dbReference type="GO" id="GO:0033567">
    <property type="term" value="P:DNA replication, Okazaki fragment processing"/>
    <property type="evidence" value="ECO:0007669"/>
    <property type="project" value="InterPro"/>
</dbReference>
<dbReference type="InterPro" id="IPR020046">
    <property type="entry name" value="5-3_exonucl_a-hlix_arch_N"/>
</dbReference>
<dbReference type="RefSeq" id="WP_179752399.1">
    <property type="nucleotide sequence ID" value="NZ_JACCBU010000001.1"/>
</dbReference>
<dbReference type="PANTHER" id="PTHR42646:SF2">
    <property type="entry name" value="5'-3' EXONUCLEASE FAMILY PROTEIN"/>
    <property type="match status" value="1"/>
</dbReference>
<evidence type="ECO:0000313" key="9">
    <source>
        <dbReference type="Proteomes" id="UP000569914"/>
    </source>
</evidence>
<feature type="domain" description="5'-3' exonuclease" evidence="7">
    <location>
        <begin position="1"/>
        <end position="267"/>
    </location>
</feature>
<dbReference type="PANTHER" id="PTHR42646">
    <property type="entry name" value="FLAP ENDONUCLEASE XNI"/>
    <property type="match status" value="1"/>
</dbReference>
<dbReference type="Gene3D" id="3.40.50.1010">
    <property type="entry name" value="5'-nuclease"/>
    <property type="match status" value="1"/>
</dbReference>
<dbReference type="SUPFAM" id="SSF88723">
    <property type="entry name" value="PIN domain-like"/>
    <property type="match status" value="1"/>
</dbReference>
<protein>
    <recommendedName>
        <fullName evidence="6">5'-3' exonuclease</fullName>
    </recommendedName>
</protein>
<dbReference type="EMBL" id="JACCBU010000001">
    <property type="protein sequence ID" value="NYE71921.1"/>
    <property type="molecule type" value="Genomic_DNA"/>
</dbReference>
<dbReference type="Proteomes" id="UP000569914">
    <property type="component" value="Unassembled WGS sequence"/>
</dbReference>
<dbReference type="InterPro" id="IPR029060">
    <property type="entry name" value="PIN-like_dom_sf"/>
</dbReference>
<reference evidence="8 9" key="1">
    <citation type="submission" date="2020-07" db="EMBL/GenBank/DDBJ databases">
        <title>Sequencing the genomes of 1000 actinobacteria strains.</title>
        <authorList>
            <person name="Klenk H.-P."/>
        </authorList>
    </citation>
    <scope>NUCLEOTIDE SEQUENCE [LARGE SCALE GENOMIC DNA]</scope>
    <source>
        <strain evidence="8 9">DSM 22083</strain>
    </source>
</reference>
<evidence type="ECO:0000256" key="3">
    <source>
        <dbReference type="ARBA" id="ARBA00022839"/>
    </source>
</evidence>
<dbReference type="InterPro" id="IPR002421">
    <property type="entry name" value="5-3_exonuclease"/>
</dbReference>
<dbReference type="Pfam" id="PF02739">
    <property type="entry name" value="5_3_exonuc_N"/>
    <property type="match status" value="1"/>
</dbReference>
<evidence type="ECO:0000256" key="5">
    <source>
        <dbReference type="ARBA" id="ARBA00049957"/>
    </source>
</evidence>
<keyword evidence="3" id="KW-0269">Exonuclease</keyword>
<dbReference type="CDD" id="cd09898">
    <property type="entry name" value="H3TH_53EXO"/>
    <property type="match status" value="1"/>
</dbReference>
<dbReference type="SUPFAM" id="SSF47807">
    <property type="entry name" value="5' to 3' exonuclease, C-terminal subdomain"/>
    <property type="match status" value="1"/>
</dbReference>
<evidence type="ECO:0000259" key="7">
    <source>
        <dbReference type="SMART" id="SM00475"/>
    </source>
</evidence>
<proteinExistence type="predicted"/>
<accession>A0A7Y9I7U0</accession>
<keyword evidence="4" id="KW-0238">DNA-binding</keyword>
<dbReference type="GO" id="GO:0016779">
    <property type="term" value="F:nucleotidyltransferase activity"/>
    <property type="evidence" value="ECO:0007669"/>
    <property type="project" value="UniProtKB-KW"/>
</dbReference>
<keyword evidence="9" id="KW-1185">Reference proteome</keyword>
<organism evidence="8 9">
    <name type="scientific">Microlunatus parietis</name>
    <dbReference type="NCBI Taxonomy" id="682979"/>
    <lineage>
        <taxon>Bacteria</taxon>
        <taxon>Bacillati</taxon>
        <taxon>Actinomycetota</taxon>
        <taxon>Actinomycetes</taxon>
        <taxon>Propionibacteriales</taxon>
        <taxon>Propionibacteriaceae</taxon>
        <taxon>Microlunatus</taxon>
    </lineage>
</organism>
<comment type="caution">
    <text evidence="8">The sequence shown here is derived from an EMBL/GenBank/DDBJ whole genome shotgun (WGS) entry which is preliminary data.</text>
</comment>
<dbReference type="CDD" id="cd09859">
    <property type="entry name" value="PIN_53EXO"/>
    <property type="match status" value="1"/>
</dbReference>
<sequence length="283" mass="31532">MTPPLLLVDGHNLLWRSWYGFPARITSRDKTRDLTGVFGFFALLRVAVRELDLPPEIVVVFDGENAWGDRTAVDQDYKAHRPTDPEAMAPIRALADVERGLDLLDVSRLCFDTAEADDLIASLVQACRRATPRRQVWIMSGDRDFYQLLDRRTRILNTARKPGHRAIVPTEITARYGVRPDQWCDRTSLVGDPSDGIRGVHGVGTVTAARLLAGGLTIEDLPSSGRLTGRIGDRVRDALPDALRWRSMIRLRPDHPLPGGLVERRPSPQLPTAAIIVEALGLW</sequence>
<comment type="function">
    <text evidence="5">5'-3' exonuclease acting preferentially on double-stranded DNA.</text>
</comment>
<dbReference type="AlphaFoldDB" id="A0A7Y9I7U0"/>
<dbReference type="Gene3D" id="1.10.150.20">
    <property type="entry name" value="5' to 3' exonuclease, C-terminal subdomain"/>
    <property type="match status" value="1"/>
</dbReference>
<dbReference type="SMART" id="SM00475">
    <property type="entry name" value="53EXOc"/>
    <property type="match status" value="1"/>
</dbReference>
<gene>
    <name evidence="8" type="ORF">BKA15_003250</name>
</gene>
<dbReference type="InterPro" id="IPR020045">
    <property type="entry name" value="DNA_polI_H3TH"/>
</dbReference>
<keyword evidence="2" id="KW-0378">Hydrolase</keyword>
<dbReference type="GO" id="GO:0017108">
    <property type="term" value="F:5'-flap endonuclease activity"/>
    <property type="evidence" value="ECO:0007669"/>
    <property type="project" value="InterPro"/>
</dbReference>
<evidence type="ECO:0000313" key="8">
    <source>
        <dbReference type="EMBL" id="NYE71921.1"/>
    </source>
</evidence>
<keyword evidence="8" id="KW-0548">Nucleotidyltransferase</keyword>
<dbReference type="GO" id="GO:0008409">
    <property type="term" value="F:5'-3' exonuclease activity"/>
    <property type="evidence" value="ECO:0007669"/>
    <property type="project" value="InterPro"/>
</dbReference>
<evidence type="ECO:0000256" key="4">
    <source>
        <dbReference type="ARBA" id="ARBA00023125"/>
    </source>
</evidence>
<keyword evidence="8" id="KW-0808">Transferase</keyword>
<dbReference type="InterPro" id="IPR038969">
    <property type="entry name" value="FEN"/>
</dbReference>
<evidence type="ECO:0000256" key="6">
    <source>
        <dbReference type="ARBA" id="ARBA00050026"/>
    </source>
</evidence>
<dbReference type="SMART" id="SM00279">
    <property type="entry name" value="HhH2"/>
    <property type="match status" value="1"/>
</dbReference>
<dbReference type="InterPro" id="IPR008918">
    <property type="entry name" value="HhH2"/>
</dbReference>
<evidence type="ECO:0000256" key="1">
    <source>
        <dbReference type="ARBA" id="ARBA00022722"/>
    </source>
</evidence>
<dbReference type="InterPro" id="IPR036279">
    <property type="entry name" value="5-3_exonuclease_C_sf"/>
</dbReference>
<name>A0A7Y9I7U0_9ACTN</name>